<keyword evidence="2" id="KW-1185">Reference proteome</keyword>
<dbReference type="PANTHER" id="PTHR43649:SF30">
    <property type="entry name" value="ABC TRANSPORTER SUBSTRATE-BINDING PROTEIN"/>
    <property type="match status" value="1"/>
</dbReference>
<accession>A0A1I5W975</accession>
<dbReference type="AlphaFoldDB" id="A0A1I5W975"/>
<dbReference type="InterPro" id="IPR050490">
    <property type="entry name" value="Bact_solute-bd_prot1"/>
</dbReference>
<dbReference type="Proteomes" id="UP000198577">
    <property type="component" value="Unassembled WGS sequence"/>
</dbReference>
<gene>
    <name evidence="1" type="ORF">SAMN05444406_11510</name>
</gene>
<organism evidence="1 2">
    <name type="scientific">Caldicoprobacter faecalis</name>
    <dbReference type="NCBI Taxonomy" id="937334"/>
    <lineage>
        <taxon>Bacteria</taxon>
        <taxon>Bacillati</taxon>
        <taxon>Bacillota</taxon>
        <taxon>Clostridia</taxon>
        <taxon>Caldicoprobacterales</taxon>
        <taxon>Caldicoprobacteraceae</taxon>
        <taxon>Caldicoprobacter</taxon>
    </lineage>
</organism>
<protein>
    <submittedName>
        <fullName evidence="1">Extracellular solute-binding protein</fullName>
    </submittedName>
</protein>
<proteinExistence type="predicted"/>
<dbReference type="SUPFAM" id="SSF53850">
    <property type="entry name" value="Periplasmic binding protein-like II"/>
    <property type="match status" value="1"/>
</dbReference>
<evidence type="ECO:0000313" key="2">
    <source>
        <dbReference type="Proteomes" id="UP000198577"/>
    </source>
</evidence>
<dbReference type="Pfam" id="PF13416">
    <property type="entry name" value="SBP_bac_8"/>
    <property type="match status" value="1"/>
</dbReference>
<dbReference type="STRING" id="937334.SAMN05444406_11510"/>
<dbReference type="PANTHER" id="PTHR43649">
    <property type="entry name" value="ARABINOSE-BINDING PROTEIN-RELATED"/>
    <property type="match status" value="1"/>
</dbReference>
<dbReference type="EMBL" id="FOXR01000015">
    <property type="protein sequence ID" value="SFQ16282.1"/>
    <property type="molecule type" value="Genomic_DNA"/>
</dbReference>
<evidence type="ECO:0000313" key="1">
    <source>
        <dbReference type="EMBL" id="SFQ16282.1"/>
    </source>
</evidence>
<name>A0A1I5W975_9FIRM</name>
<reference evidence="1 2" key="1">
    <citation type="submission" date="2016-10" db="EMBL/GenBank/DDBJ databases">
        <authorList>
            <person name="de Groot N.N."/>
        </authorList>
    </citation>
    <scope>NUCLEOTIDE SEQUENCE [LARGE SCALE GENOMIC DNA]</scope>
    <source>
        <strain evidence="1 2">DSM 20678</strain>
    </source>
</reference>
<dbReference type="Gene3D" id="3.40.190.10">
    <property type="entry name" value="Periplasmic binding protein-like II"/>
    <property type="match status" value="1"/>
</dbReference>
<sequence length="261" mass="30364">MAGDSIGELVTLDSRWFYPTAVANGFLCDLNEFAKQGIFDFTEPKWNQDFLKWCTFDGKIYGYAIGKTYPRSVLFWNKSLFEREGLPDLYELFFNGEWTWEKMLEIAKKATKDKDGDGKIDQWGLSGIDLGAAFVFSNNAQFVDVSDPYHPKFVLDSPNALEALQTWQDFVQKHKVVEVNPEGAPWDYPRQSFANGNVAMLYTQWWMVDDIKNSMKDEMVLCYSPKVPRLLTMCRSIQVLPSMLYRQRSKILNKWPYSRMK</sequence>
<dbReference type="InterPro" id="IPR006059">
    <property type="entry name" value="SBP"/>
</dbReference>